<evidence type="ECO:0000313" key="8">
    <source>
        <dbReference type="Proteomes" id="UP001185028"/>
    </source>
</evidence>
<keyword evidence="4 6" id="KW-1133">Transmembrane helix</keyword>
<dbReference type="PANTHER" id="PTHR11706:SF33">
    <property type="entry name" value="NATURAL RESISTANCE-ASSOCIATED MACROPHAGE PROTEIN 2"/>
    <property type="match status" value="1"/>
</dbReference>
<keyword evidence="8" id="KW-1185">Reference proteome</keyword>
<dbReference type="InterPro" id="IPR001046">
    <property type="entry name" value="NRAMP_fam"/>
</dbReference>
<dbReference type="NCBIfam" id="NF001923">
    <property type="entry name" value="PRK00701.1"/>
    <property type="match status" value="1"/>
</dbReference>
<feature type="transmembrane region" description="Helical" evidence="6">
    <location>
        <begin position="123"/>
        <end position="146"/>
    </location>
</feature>
<dbReference type="NCBIfam" id="NF037982">
    <property type="entry name" value="Nramp_1"/>
    <property type="match status" value="1"/>
</dbReference>
<feature type="transmembrane region" description="Helical" evidence="6">
    <location>
        <begin position="428"/>
        <end position="450"/>
    </location>
</feature>
<feature type="transmembrane region" description="Helical" evidence="6">
    <location>
        <begin position="81"/>
        <end position="103"/>
    </location>
</feature>
<dbReference type="RefSeq" id="WP_188777057.1">
    <property type="nucleotide sequence ID" value="NZ_BMMB01000008.1"/>
</dbReference>
<evidence type="ECO:0000256" key="4">
    <source>
        <dbReference type="ARBA" id="ARBA00022989"/>
    </source>
</evidence>
<protein>
    <recommendedName>
        <fullName evidence="6">Divalent metal cation transporter MntH</fullName>
    </recommendedName>
</protein>
<keyword evidence="2 6" id="KW-0813">Transport</keyword>
<comment type="caution">
    <text evidence="7">The sequence shown here is derived from an EMBL/GenBank/DDBJ whole genome shotgun (WGS) entry which is preliminary data.</text>
</comment>
<dbReference type="PRINTS" id="PR00447">
    <property type="entry name" value="NATRESASSCMP"/>
</dbReference>
<feature type="transmembrane region" description="Helical" evidence="6">
    <location>
        <begin position="152"/>
        <end position="173"/>
    </location>
</feature>
<dbReference type="Proteomes" id="UP001185028">
    <property type="component" value="Unassembled WGS sequence"/>
</dbReference>
<dbReference type="Pfam" id="PF01566">
    <property type="entry name" value="Nramp"/>
    <property type="match status" value="1"/>
</dbReference>
<keyword evidence="6" id="KW-1003">Cell membrane</keyword>
<evidence type="ECO:0000256" key="1">
    <source>
        <dbReference type="ARBA" id="ARBA00004141"/>
    </source>
</evidence>
<dbReference type="EMBL" id="JAVDQH010000020">
    <property type="protein sequence ID" value="MDR6245945.1"/>
    <property type="molecule type" value="Genomic_DNA"/>
</dbReference>
<sequence length="456" mass="48775">MNSEVELEPTSGIKKNSWLRSSSSISLEEVNNTVKIPQNAGFWRKFFAFAGPGALVAVGYVDPGNWATSIAGGSRFGYTLLSVVLISSLVAMLLQTLAAKLGIVTGKDLAQATRDATGPKTAVFLWILTELAIIATDLAEVIGSAIALNLLFGIPLLWGILITTFDVLLLLLLQKKGFRIIESIVIVLMATIFVIFGFEMIAARPDVAALFGGYIPKLEVVTNSSMLFVALGILGATVMPHNLYLHSSIIQSRQYKRTLEGKKEAVKFARLDSVASLTVAFLINSAILILGAAAFYGSGLQVTEIEAAYQLLSPTVGVGIASTLFAVALLASGQNSTITGTLAGQIVMEGFVRLRISPVLRRVITRLLAVVPAFIVTWLYGSSGTGNLLLWSQVVLSLQLPFAIIPLVRFTSDKGKMGSFANSRATKWLAWTATGVIVALNLFLIGYLFLTGEQLG</sequence>
<keyword evidence="6" id="KW-0769">Symport</keyword>
<comment type="similarity">
    <text evidence="6">Belongs to the NRAMP family.</text>
</comment>
<comment type="subcellular location">
    <subcellularLocation>
        <location evidence="6">Cell membrane</location>
        <topology evidence="6">Multi-pass membrane protein</topology>
    </subcellularLocation>
    <subcellularLocation>
        <location evidence="1">Membrane</location>
        <topology evidence="1">Multi-pass membrane protein</topology>
    </subcellularLocation>
</comment>
<dbReference type="HAMAP" id="MF_00221">
    <property type="entry name" value="NRAMP"/>
    <property type="match status" value="1"/>
</dbReference>
<feature type="transmembrane region" description="Helical" evidence="6">
    <location>
        <begin position="225"/>
        <end position="245"/>
    </location>
</feature>
<keyword evidence="6" id="KW-0406">Ion transport</keyword>
<evidence type="ECO:0000256" key="3">
    <source>
        <dbReference type="ARBA" id="ARBA00022692"/>
    </source>
</evidence>
<evidence type="ECO:0000313" key="7">
    <source>
        <dbReference type="EMBL" id="MDR6245945.1"/>
    </source>
</evidence>
<dbReference type="NCBIfam" id="TIGR01197">
    <property type="entry name" value="nramp"/>
    <property type="match status" value="1"/>
</dbReference>
<feature type="transmembrane region" description="Helical" evidence="6">
    <location>
        <begin position="42"/>
        <end position="61"/>
    </location>
</feature>
<gene>
    <name evidence="6" type="primary">mntH</name>
    <name evidence="7" type="ORF">JOC58_003861</name>
</gene>
<comment type="function">
    <text evidence="6">H(+)-stimulated, divalent metal cation uptake system.</text>
</comment>
<feature type="transmembrane region" description="Helical" evidence="6">
    <location>
        <begin position="388"/>
        <end position="408"/>
    </location>
</feature>
<accession>A0ABU1J3W5</accession>
<keyword evidence="3 6" id="KW-0812">Transmembrane</keyword>
<evidence type="ECO:0000256" key="5">
    <source>
        <dbReference type="ARBA" id="ARBA00023136"/>
    </source>
</evidence>
<keyword evidence="5 6" id="KW-0472">Membrane</keyword>
<dbReference type="PANTHER" id="PTHR11706">
    <property type="entry name" value="SOLUTE CARRIER PROTEIN FAMILY 11 MEMBER"/>
    <property type="match status" value="1"/>
</dbReference>
<feature type="transmembrane region" description="Helical" evidence="6">
    <location>
        <begin position="274"/>
        <end position="296"/>
    </location>
</feature>
<name>A0ABU1J3W5_9BACL</name>
<evidence type="ECO:0000256" key="6">
    <source>
        <dbReference type="HAMAP-Rule" id="MF_00221"/>
    </source>
</evidence>
<evidence type="ECO:0000256" key="2">
    <source>
        <dbReference type="ARBA" id="ARBA00022448"/>
    </source>
</evidence>
<proteinExistence type="inferred from homology"/>
<feature type="transmembrane region" description="Helical" evidence="6">
    <location>
        <begin position="308"/>
        <end position="331"/>
    </location>
</feature>
<feature type="transmembrane region" description="Helical" evidence="6">
    <location>
        <begin position="363"/>
        <end position="382"/>
    </location>
</feature>
<feature type="transmembrane region" description="Helical" evidence="6">
    <location>
        <begin position="185"/>
        <end position="205"/>
    </location>
</feature>
<reference evidence="7 8" key="1">
    <citation type="submission" date="2023-07" db="EMBL/GenBank/DDBJ databases">
        <title>Genomic Encyclopedia of Type Strains, Phase IV (KMG-IV): sequencing the most valuable type-strain genomes for metagenomic binning, comparative biology and taxonomic classification.</title>
        <authorList>
            <person name="Goeker M."/>
        </authorList>
    </citation>
    <scope>NUCLEOTIDE SEQUENCE [LARGE SCALE GENOMIC DNA]</scope>
    <source>
        <strain evidence="7 8">DSM 22170</strain>
    </source>
</reference>
<organism evidence="7 8">
    <name type="scientific">Paenibacillus hunanensis</name>
    <dbReference type="NCBI Taxonomy" id="539262"/>
    <lineage>
        <taxon>Bacteria</taxon>
        <taxon>Bacillati</taxon>
        <taxon>Bacillota</taxon>
        <taxon>Bacilli</taxon>
        <taxon>Bacillales</taxon>
        <taxon>Paenibacillaceae</taxon>
        <taxon>Paenibacillus</taxon>
    </lineage>
</organism>